<reference evidence="5 6" key="1">
    <citation type="submission" date="2019-01" db="EMBL/GenBank/DDBJ databases">
        <authorList>
            <consortium name="Pathogen Informatics"/>
        </authorList>
    </citation>
    <scope>NUCLEOTIDE SEQUENCE [LARGE SCALE GENOMIC DNA]</scope>
    <source>
        <strain evidence="5 6">NCTC10142</strain>
        <plasmid evidence="6">13</plasmid>
    </source>
</reference>
<dbReference type="EMBL" id="LR214986">
    <property type="protein sequence ID" value="VEU64935.1"/>
    <property type="molecule type" value="Genomic_DNA"/>
</dbReference>
<comment type="similarity">
    <text evidence="1">Belongs to the type-I restriction system S methylase family.</text>
</comment>
<dbReference type="Gene3D" id="3.90.220.20">
    <property type="entry name" value="DNA methylase specificity domains"/>
    <property type="match status" value="3"/>
</dbReference>
<evidence type="ECO:0000256" key="2">
    <source>
        <dbReference type="ARBA" id="ARBA00022747"/>
    </source>
</evidence>
<dbReference type="REBASE" id="298553">
    <property type="entry name" value="S3.Mcy10142ORF698P"/>
</dbReference>
<proteinExistence type="inferred from homology"/>
<evidence type="ECO:0000259" key="4">
    <source>
        <dbReference type="Pfam" id="PF01420"/>
    </source>
</evidence>
<feature type="domain" description="Type I restriction modification DNA specificity" evidence="4">
    <location>
        <begin position="376"/>
        <end position="547"/>
    </location>
</feature>
<dbReference type="GO" id="GO:0003677">
    <property type="term" value="F:DNA binding"/>
    <property type="evidence" value="ECO:0007669"/>
    <property type="project" value="UniProtKB-KW"/>
</dbReference>
<dbReference type="RefSeq" id="WP_129720791.1">
    <property type="nucleotide sequence ID" value="NZ_LR214986.1"/>
</dbReference>
<dbReference type="CDD" id="cd17275">
    <property type="entry name" value="RMtype1_S_MjaORF132P-TRD1-CR1_like"/>
    <property type="match status" value="1"/>
</dbReference>
<evidence type="ECO:0000313" key="6">
    <source>
        <dbReference type="Proteomes" id="UP000289506"/>
    </source>
</evidence>
<dbReference type="GO" id="GO:0009307">
    <property type="term" value="P:DNA restriction-modification system"/>
    <property type="evidence" value="ECO:0007669"/>
    <property type="project" value="UniProtKB-KW"/>
</dbReference>
<dbReference type="Proteomes" id="UP000289506">
    <property type="component" value="Plasmid 13"/>
</dbReference>
<dbReference type="InterPro" id="IPR052021">
    <property type="entry name" value="Type-I_RS_S_subunit"/>
</dbReference>
<gene>
    <name evidence="5" type="ORF">NCTC10142_00702</name>
</gene>
<dbReference type="InterPro" id="IPR044946">
    <property type="entry name" value="Restrct_endonuc_typeI_TRD_sf"/>
</dbReference>
<dbReference type="Pfam" id="PF01420">
    <property type="entry name" value="Methylase_S"/>
    <property type="match status" value="1"/>
</dbReference>
<dbReference type="InterPro" id="IPR000055">
    <property type="entry name" value="Restrct_endonuc_typeI_TRD"/>
</dbReference>
<name>A0A449AIU6_9BACT</name>
<keyword evidence="3" id="KW-0238">DNA-binding</keyword>
<dbReference type="SUPFAM" id="SSF116734">
    <property type="entry name" value="DNA methylase specificity domain"/>
    <property type="match status" value="3"/>
</dbReference>
<keyword evidence="2" id="KW-0680">Restriction system</keyword>
<keyword evidence="5" id="KW-0614">Plasmid</keyword>
<evidence type="ECO:0000256" key="1">
    <source>
        <dbReference type="ARBA" id="ARBA00010923"/>
    </source>
</evidence>
<sequence>MDVYKGVKITSKNLRINTANKSQISSFNILKSDVFFTPSSETRNDLGFAKTALETIEQGVFSYHLIRYRQKNKTFYESFIDYIVRTSRYRIIFYKEAVGAQRYVLSIKTFNNTVIPKPTIQEQERIVFLLNIIDSLITLHQRELKNLKNFKKSLFQKMIVGKNLTILSTTLTKMTNVWEQERFNLLFRFVCKKGFKNLPILAATKENGMQKRQDINFNVQFNLDNIIKYKLVEPGQFVIHLSSYDSGLAHSAILGVTSPAYSVVDFINKENNDDKFWTFILKSKSFIDKLSSISYGLRVGKSINLNELNNIQLKSTNLIEQNKISKLFSLLNSLIALHQRELKILKIFKKSLFVKMIVGKNLTILSVALTKMTNVWEQERLGNLYQFGKSGGTPLSSNKEFYNGHIPFLSITDISNSDTYIYKTEKNITLKGLKNSSAWIVPKDSISLAMYASIGKVAILKNNVSTSQAIFNMVFSDELNLRDFIFYALKRMELLKLWNSLSSSGTQSNLTSEIIKNYKITLTKNFSERHKINKLFNKIYSLITLHQRGQFRRENEKKIRNFVL</sequence>
<protein>
    <submittedName>
        <fullName evidence="5">Type I restriction modification DNA specificity domain</fullName>
    </submittedName>
</protein>
<accession>A0A449AIU6</accession>
<evidence type="ECO:0000256" key="3">
    <source>
        <dbReference type="ARBA" id="ARBA00023125"/>
    </source>
</evidence>
<dbReference type="PANTHER" id="PTHR30408:SF12">
    <property type="entry name" value="TYPE I RESTRICTION ENZYME MJAVIII SPECIFICITY SUBUNIT"/>
    <property type="match status" value="1"/>
</dbReference>
<dbReference type="PANTHER" id="PTHR30408">
    <property type="entry name" value="TYPE-1 RESTRICTION ENZYME ECOKI SPECIFICITY PROTEIN"/>
    <property type="match status" value="1"/>
</dbReference>
<evidence type="ECO:0000313" key="5">
    <source>
        <dbReference type="EMBL" id="VEU64935.1"/>
    </source>
</evidence>
<organism evidence="5 6">
    <name type="scientific">Mycoplasmopsis cynos</name>
    <dbReference type="NCBI Taxonomy" id="171284"/>
    <lineage>
        <taxon>Bacteria</taxon>
        <taxon>Bacillati</taxon>
        <taxon>Mycoplasmatota</taxon>
        <taxon>Mycoplasmoidales</taxon>
        <taxon>Metamycoplasmataceae</taxon>
        <taxon>Mycoplasmopsis</taxon>
    </lineage>
</organism>
<dbReference type="AlphaFoldDB" id="A0A449AIU6"/>
<geneLocation type="plasmid" evidence="5 6">
    <name>13</name>
</geneLocation>